<name>A0A8X6XVB9_9ARAC</name>
<keyword evidence="3" id="KW-1185">Reference proteome</keyword>
<evidence type="ECO:0000259" key="1">
    <source>
        <dbReference type="Pfam" id="PF00078"/>
    </source>
</evidence>
<protein>
    <submittedName>
        <fullName evidence="2">Putative RNA-directed DNA polymerase from transposon BS</fullName>
    </submittedName>
</protein>
<dbReference type="SUPFAM" id="SSF56672">
    <property type="entry name" value="DNA/RNA polymerases"/>
    <property type="match status" value="1"/>
</dbReference>
<dbReference type="InterPro" id="IPR043502">
    <property type="entry name" value="DNA/RNA_pol_sf"/>
</dbReference>
<dbReference type="GO" id="GO:0003964">
    <property type="term" value="F:RNA-directed DNA polymerase activity"/>
    <property type="evidence" value="ECO:0007669"/>
    <property type="project" value="UniProtKB-KW"/>
</dbReference>
<keyword evidence="2" id="KW-0548">Nucleotidyltransferase</keyword>
<feature type="domain" description="Reverse transcriptase" evidence="1">
    <location>
        <begin position="122"/>
        <end position="243"/>
    </location>
</feature>
<dbReference type="CDD" id="cd01650">
    <property type="entry name" value="RT_nLTR_like"/>
    <property type="match status" value="1"/>
</dbReference>
<dbReference type="PANTHER" id="PTHR36688">
    <property type="entry name" value="ENDO/EXONUCLEASE/PHOSPHATASE DOMAIN-CONTAINING PROTEIN"/>
    <property type="match status" value="1"/>
</dbReference>
<dbReference type="InterPro" id="IPR052560">
    <property type="entry name" value="RdDP_mobile_element"/>
</dbReference>
<keyword evidence="2" id="KW-0808">Transferase</keyword>
<dbReference type="AlphaFoldDB" id="A0A8X6XVB9"/>
<dbReference type="Proteomes" id="UP000886998">
    <property type="component" value="Unassembled WGS sequence"/>
</dbReference>
<organism evidence="2 3">
    <name type="scientific">Trichonephila inaurata madagascariensis</name>
    <dbReference type="NCBI Taxonomy" id="2747483"/>
    <lineage>
        <taxon>Eukaryota</taxon>
        <taxon>Metazoa</taxon>
        <taxon>Ecdysozoa</taxon>
        <taxon>Arthropoda</taxon>
        <taxon>Chelicerata</taxon>
        <taxon>Arachnida</taxon>
        <taxon>Araneae</taxon>
        <taxon>Araneomorphae</taxon>
        <taxon>Entelegynae</taxon>
        <taxon>Araneoidea</taxon>
        <taxon>Nephilidae</taxon>
        <taxon>Trichonephila</taxon>
        <taxon>Trichonephila inaurata</taxon>
    </lineage>
</organism>
<dbReference type="InterPro" id="IPR000477">
    <property type="entry name" value="RT_dom"/>
</dbReference>
<gene>
    <name evidence="2" type="ORF">TNIN_492381</name>
</gene>
<dbReference type="EMBL" id="BMAV01012593">
    <property type="protein sequence ID" value="GFY59369.1"/>
    <property type="molecule type" value="Genomic_DNA"/>
</dbReference>
<accession>A0A8X6XVB9</accession>
<reference evidence="2" key="1">
    <citation type="submission" date="2020-08" db="EMBL/GenBank/DDBJ databases">
        <title>Multicomponent nature underlies the extraordinary mechanical properties of spider dragline silk.</title>
        <authorList>
            <person name="Kono N."/>
            <person name="Nakamura H."/>
            <person name="Mori M."/>
            <person name="Yoshida Y."/>
            <person name="Ohtoshi R."/>
            <person name="Malay A.D."/>
            <person name="Moran D.A.P."/>
            <person name="Tomita M."/>
            <person name="Numata K."/>
            <person name="Arakawa K."/>
        </authorList>
    </citation>
    <scope>NUCLEOTIDE SEQUENCE</scope>
</reference>
<comment type="caution">
    <text evidence="2">The sequence shown here is derived from an EMBL/GenBank/DDBJ whole genome shotgun (WGS) entry which is preliminary data.</text>
</comment>
<proteinExistence type="predicted"/>
<dbReference type="OrthoDB" id="6429725at2759"/>
<sequence>MKVGGKILTFDQDIAKIFLKFYIKVSNFRPRRQIRKREINSLRVNQKWDRLFSAPFSDEELQRALQKLSSEKSAGPNGILPEFILELGSKAKQTILLLINKTWGVSFPSYWRKAVVLPILKPKKDPTGIQSFRPISLTCILSKLPERMVVDRLQYYLDRSGHISEKQAGFRRSYNTIQQIARLTQHIKDGFQKKQSTLAVFVDFKSAFDKVWRKMLLKKLLHMNVSSHLFKWISDFLSQCFFNIKYGNSHSRYG</sequence>
<dbReference type="Pfam" id="PF00078">
    <property type="entry name" value="RVT_1"/>
    <property type="match status" value="1"/>
</dbReference>
<dbReference type="PANTHER" id="PTHR36688:SF1">
    <property type="entry name" value="ENDONUCLEASE_EXONUCLEASE_PHOSPHATASE DOMAIN-CONTAINING PROTEIN"/>
    <property type="match status" value="1"/>
</dbReference>
<evidence type="ECO:0000313" key="2">
    <source>
        <dbReference type="EMBL" id="GFY59369.1"/>
    </source>
</evidence>
<keyword evidence="2" id="KW-0695">RNA-directed DNA polymerase</keyword>
<evidence type="ECO:0000313" key="3">
    <source>
        <dbReference type="Proteomes" id="UP000886998"/>
    </source>
</evidence>